<sequence length="421" mass="47217">MRRLQSGVVRPGWEAEIEAQGLVYNRTGLPGGEARSYWREGPFYDFTMAEVERLEGWIAQLFSMCEAAGDHVLERDLFDRMGIPPIARPEIRRTWEVEPPSVYARFDLHYDGTGPPRLLEFNADTPTGLVESAVTQWNWHLFTGQGTDQWNALHEKLVTAWQRNLVRWERRTGVRPRVHLAWTSEERSGEDRMTVAYLMDTVVQAGYEAVELIVEDIVLDDGDGRFYDPQGCHLDVVFKLYPWEWLIEDEFGPAVLADAARPGGTTWVEPAYKMLWSTKALLPVLWQMFGSDPVLSQLLLPAYFADEMPSAWRTYVRKPLWGREGANVSIVRDGTVDVELPGRYGTEGFVVQEFAPLPDFPGADGPHHPVLGAWVVDGEPAGLGIRESEGLITDNLSFFVPHTIDCTAGGPPHRAAGGGPA</sequence>
<evidence type="ECO:0000256" key="4">
    <source>
        <dbReference type="ARBA" id="ARBA00022840"/>
    </source>
</evidence>
<protein>
    <submittedName>
        <fullName evidence="7">Glutathionylspermidine synthase</fullName>
    </submittedName>
</protein>
<keyword evidence="3" id="KW-0547">Nucleotide-binding</keyword>
<keyword evidence="5" id="KW-0460">Magnesium</keyword>
<keyword evidence="2" id="KW-0479">Metal-binding</keyword>
<evidence type="ECO:0000256" key="2">
    <source>
        <dbReference type="ARBA" id="ARBA00022723"/>
    </source>
</evidence>
<dbReference type="InterPro" id="IPR005494">
    <property type="entry name" value="GSPS_pre-ATP-grasp-like_dom"/>
</dbReference>
<name>A0A1H8UTQ7_9ACTN</name>
<dbReference type="RefSeq" id="WP_091945154.1">
    <property type="nucleotide sequence ID" value="NZ_FOEE01000009.1"/>
</dbReference>
<keyword evidence="4" id="KW-0067">ATP-binding</keyword>
<dbReference type="OrthoDB" id="9765517at2"/>
<dbReference type="Proteomes" id="UP000198960">
    <property type="component" value="Unassembled WGS sequence"/>
</dbReference>
<evidence type="ECO:0000313" key="7">
    <source>
        <dbReference type="EMBL" id="SEP06575.1"/>
    </source>
</evidence>
<evidence type="ECO:0000256" key="1">
    <source>
        <dbReference type="ARBA" id="ARBA00022598"/>
    </source>
</evidence>
<evidence type="ECO:0000256" key="5">
    <source>
        <dbReference type="ARBA" id="ARBA00022842"/>
    </source>
</evidence>
<dbReference type="SUPFAM" id="SSF56059">
    <property type="entry name" value="Glutathione synthetase ATP-binding domain-like"/>
    <property type="match status" value="1"/>
</dbReference>
<reference evidence="8" key="1">
    <citation type="submission" date="2016-10" db="EMBL/GenBank/DDBJ databases">
        <authorList>
            <person name="Varghese N."/>
            <person name="Submissions S."/>
        </authorList>
    </citation>
    <scope>NUCLEOTIDE SEQUENCE [LARGE SCALE GENOMIC DNA]</scope>
    <source>
        <strain evidence="8">DSM 45413</strain>
    </source>
</reference>
<dbReference type="Gene3D" id="3.30.1490.330">
    <property type="match status" value="1"/>
</dbReference>
<dbReference type="GO" id="GO:0005524">
    <property type="term" value="F:ATP binding"/>
    <property type="evidence" value="ECO:0007669"/>
    <property type="project" value="UniProtKB-KW"/>
</dbReference>
<dbReference type="InterPro" id="IPR016185">
    <property type="entry name" value="PreATP-grasp_dom_sf"/>
</dbReference>
<dbReference type="GO" id="GO:0016874">
    <property type="term" value="F:ligase activity"/>
    <property type="evidence" value="ECO:0007669"/>
    <property type="project" value="UniProtKB-KW"/>
</dbReference>
<evidence type="ECO:0000259" key="6">
    <source>
        <dbReference type="Pfam" id="PF03738"/>
    </source>
</evidence>
<keyword evidence="1" id="KW-0436">Ligase</keyword>
<dbReference type="SUPFAM" id="SSF52440">
    <property type="entry name" value="PreATP-grasp domain"/>
    <property type="match status" value="1"/>
</dbReference>
<dbReference type="AlphaFoldDB" id="A0A1H8UTQ7"/>
<evidence type="ECO:0000256" key="3">
    <source>
        <dbReference type="ARBA" id="ARBA00022741"/>
    </source>
</evidence>
<dbReference type="STRING" id="673521.SAMN05660991_03091"/>
<gene>
    <name evidence="7" type="ORF">SAMN05660991_03091</name>
</gene>
<dbReference type="EMBL" id="FOEE01000009">
    <property type="protein sequence ID" value="SEP06575.1"/>
    <property type="molecule type" value="Genomic_DNA"/>
</dbReference>
<proteinExistence type="predicted"/>
<dbReference type="GO" id="GO:0046872">
    <property type="term" value="F:metal ion binding"/>
    <property type="evidence" value="ECO:0007669"/>
    <property type="project" value="UniProtKB-KW"/>
</dbReference>
<feature type="domain" description="Glutathionylspermidine synthase pre-ATP-grasp-like" evidence="6">
    <location>
        <begin position="13"/>
        <end position="404"/>
    </location>
</feature>
<dbReference type="Pfam" id="PF03738">
    <property type="entry name" value="GSP_synth"/>
    <property type="match status" value="1"/>
</dbReference>
<organism evidence="7 8">
    <name type="scientific">Trujillonella endophytica</name>
    <dbReference type="NCBI Taxonomy" id="673521"/>
    <lineage>
        <taxon>Bacteria</taxon>
        <taxon>Bacillati</taxon>
        <taxon>Actinomycetota</taxon>
        <taxon>Actinomycetes</taxon>
        <taxon>Geodermatophilales</taxon>
        <taxon>Geodermatophilaceae</taxon>
        <taxon>Trujillonella</taxon>
    </lineage>
</organism>
<accession>A0A1H8UTQ7</accession>
<evidence type="ECO:0000313" key="8">
    <source>
        <dbReference type="Proteomes" id="UP000198960"/>
    </source>
</evidence>
<keyword evidence="8" id="KW-1185">Reference proteome</keyword>